<dbReference type="GO" id="GO:0005198">
    <property type="term" value="F:structural molecule activity"/>
    <property type="evidence" value="ECO:0007669"/>
    <property type="project" value="InterPro"/>
</dbReference>
<dbReference type="InterPro" id="IPR013607">
    <property type="entry name" value="Phospholipase_A2-like"/>
</dbReference>
<dbReference type="Pfam" id="PF08398">
    <property type="entry name" value="Phospholip_A2_4"/>
    <property type="match status" value="1"/>
</dbReference>
<sequence>MAEAFELIRRVGGSRIQYQIRTTGGTFKTVPGADYQTALNAAQENIPIDISEGAVNLDEYLEFERNNPNPFDEFEHFEENADLEEINLEDISPTTESTPLLESALAEAGGVSAVGTAAAPSTSAILTGLGVGTAIVGTGIGIGVATSNRNNNDNSHKNPVVSLPGHRYIGPGNTIDHIPPVDTDDAIARQHDIDYSKSQNPEDINRADDIGVIQFVNDFQETGNIHSVIGAAGLGIKRTFDTVTGNKLQYGLGKLFICNYG</sequence>
<protein>
    <recommendedName>
        <fullName evidence="1">Phospholipase A2-like domain-containing protein</fullName>
    </recommendedName>
</protein>
<organism evidence="2">
    <name type="scientific">Parvoviridae sp</name>
    <dbReference type="NCBI Taxonomy" id="1940570"/>
    <lineage>
        <taxon>Viruses</taxon>
        <taxon>Monodnaviria</taxon>
        <taxon>Shotokuvirae</taxon>
        <taxon>Cossaviricota</taxon>
        <taxon>Quintoviricetes</taxon>
        <taxon>Piccovirales</taxon>
        <taxon>Parvoviridae</taxon>
    </lineage>
</organism>
<name>A0A893A4V8_9VIRU</name>
<evidence type="ECO:0000313" key="2">
    <source>
        <dbReference type="EMBL" id="QRQ90272.1"/>
    </source>
</evidence>
<evidence type="ECO:0000259" key="1">
    <source>
        <dbReference type="Pfam" id="PF08398"/>
    </source>
</evidence>
<proteinExistence type="predicted"/>
<accession>A0A893A4V8</accession>
<feature type="domain" description="Phospholipase A2-like" evidence="1">
    <location>
        <begin position="161"/>
        <end position="203"/>
    </location>
</feature>
<reference evidence="2" key="1">
    <citation type="submission" date="2020-11" db="EMBL/GenBank/DDBJ databases">
        <title>Viral genomes from river ports along the Yangtze River in China.</title>
        <authorList>
            <person name="Lu J."/>
            <person name="Shen Q."/>
            <person name="Yang S."/>
            <person name="Zhang W."/>
        </authorList>
    </citation>
    <scope>NUCLEOTIDE SEQUENCE</scope>
    <source>
        <strain evidence="2">4zj-parvo-1</strain>
    </source>
</reference>
<dbReference type="EMBL" id="MW348571">
    <property type="protein sequence ID" value="QRQ90272.1"/>
    <property type="molecule type" value="Genomic_DNA"/>
</dbReference>